<dbReference type="EMBL" id="MU150273">
    <property type="protein sequence ID" value="KAF9462321.1"/>
    <property type="molecule type" value="Genomic_DNA"/>
</dbReference>
<gene>
    <name evidence="12" type="ORF">BDZ94DRAFT_1298646</name>
</gene>
<dbReference type="InterPro" id="IPR045087">
    <property type="entry name" value="Cu-oxidase_fam"/>
</dbReference>
<evidence type="ECO:0000256" key="1">
    <source>
        <dbReference type="ARBA" id="ARBA00000349"/>
    </source>
</evidence>
<dbReference type="OrthoDB" id="2121828at2759"/>
<comment type="similarity">
    <text evidence="4">Belongs to the multicopper oxidase family.</text>
</comment>
<evidence type="ECO:0000256" key="9">
    <source>
        <dbReference type="ARBA" id="ARBA00023008"/>
    </source>
</evidence>
<evidence type="ECO:0000259" key="11">
    <source>
        <dbReference type="Pfam" id="PF07731"/>
    </source>
</evidence>
<dbReference type="InterPro" id="IPR001117">
    <property type="entry name" value="Cu-oxidase_2nd"/>
</dbReference>
<dbReference type="FunFam" id="2.60.40.420:FF:000045">
    <property type="entry name" value="Laccase 2"/>
    <property type="match status" value="1"/>
</dbReference>
<organism evidence="12 13">
    <name type="scientific">Collybia nuda</name>
    <dbReference type="NCBI Taxonomy" id="64659"/>
    <lineage>
        <taxon>Eukaryota</taxon>
        <taxon>Fungi</taxon>
        <taxon>Dikarya</taxon>
        <taxon>Basidiomycota</taxon>
        <taxon>Agaricomycotina</taxon>
        <taxon>Agaricomycetes</taxon>
        <taxon>Agaricomycetidae</taxon>
        <taxon>Agaricales</taxon>
        <taxon>Tricholomatineae</taxon>
        <taxon>Clitocybaceae</taxon>
        <taxon>Collybia</taxon>
    </lineage>
</organism>
<comment type="caution">
    <text evidence="12">The sequence shown here is derived from an EMBL/GenBank/DDBJ whole genome shotgun (WGS) entry which is preliminary data.</text>
</comment>
<reference evidence="12" key="1">
    <citation type="submission" date="2020-11" db="EMBL/GenBank/DDBJ databases">
        <authorList>
            <consortium name="DOE Joint Genome Institute"/>
            <person name="Ahrendt S."/>
            <person name="Riley R."/>
            <person name="Andreopoulos W."/>
            <person name="Labutti K."/>
            <person name="Pangilinan J."/>
            <person name="Ruiz-Duenas F.J."/>
            <person name="Barrasa J.M."/>
            <person name="Sanchez-Garcia M."/>
            <person name="Camarero S."/>
            <person name="Miyauchi S."/>
            <person name="Serrano A."/>
            <person name="Linde D."/>
            <person name="Babiker R."/>
            <person name="Drula E."/>
            <person name="Ayuso-Fernandez I."/>
            <person name="Pacheco R."/>
            <person name="Padilla G."/>
            <person name="Ferreira P."/>
            <person name="Barriuso J."/>
            <person name="Kellner H."/>
            <person name="Castanera R."/>
            <person name="Alfaro M."/>
            <person name="Ramirez L."/>
            <person name="Pisabarro A.G."/>
            <person name="Kuo A."/>
            <person name="Tritt A."/>
            <person name="Lipzen A."/>
            <person name="He G."/>
            <person name="Yan M."/>
            <person name="Ng V."/>
            <person name="Cullen D."/>
            <person name="Martin F."/>
            <person name="Rosso M.-N."/>
            <person name="Henrissat B."/>
            <person name="Hibbett D."/>
            <person name="Martinez A.T."/>
            <person name="Grigoriev I.V."/>
        </authorList>
    </citation>
    <scope>NUCLEOTIDE SEQUENCE</scope>
    <source>
        <strain evidence="12">CBS 247.69</strain>
    </source>
</reference>
<dbReference type="GO" id="GO:0005576">
    <property type="term" value="C:extracellular region"/>
    <property type="evidence" value="ECO:0007669"/>
    <property type="project" value="UniProtKB-SubCell"/>
</dbReference>
<evidence type="ECO:0000256" key="3">
    <source>
        <dbReference type="ARBA" id="ARBA00004613"/>
    </source>
</evidence>
<evidence type="ECO:0000259" key="10">
    <source>
        <dbReference type="Pfam" id="PF00394"/>
    </source>
</evidence>
<evidence type="ECO:0000256" key="4">
    <source>
        <dbReference type="ARBA" id="ARBA00010609"/>
    </source>
</evidence>
<dbReference type="InterPro" id="IPR008972">
    <property type="entry name" value="Cupredoxin"/>
</dbReference>
<protein>
    <recommendedName>
        <fullName evidence="5">laccase</fullName>
        <ecNumber evidence="5">1.10.3.2</ecNumber>
    </recommendedName>
</protein>
<keyword evidence="7" id="KW-0479">Metal-binding</keyword>
<dbReference type="GO" id="GO:0052716">
    <property type="term" value="F:hydroquinone:oxygen oxidoreductase activity"/>
    <property type="evidence" value="ECO:0007669"/>
    <property type="project" value="UniProtKB-EC"/>
</dbReference>
<keyword evidence="6" id="KW-0964">Secreted</keyword>
<name>A0A9P6CDY0_9AGAR</name>
<dbReference type="InterPro" id="IPR011706">
    <property type="entry name" value="Cu-oxidase_C"/>
</dbReference>
<dbReference type="PANTHER" id="PTHR11709:SF394">
    <property type="entry name" value="FI03373P-RELATED"/>
    <property type="match status" value="1"/>
</dbReference>
<dbReference type="AlphaFoldDB" id="A0A9P6CDY0"/>
<dbReference type="Pfam" id="PF07731">
    <property type="entry name" value="Cu-oxidase_2"/>
    <property type="match status" value="1"/>
</dbReference>
<feature type="domain" description="Plastocyanin-like" evidence="11">
    <location>
        <begin position="376"/>
        <end position="456"/>
    </location>
</feature>
<dbReference type="Pfam" id="PF00394">
    <property type="entry name" value="Cu-oxidase"/>
    <property type="match status" value="1"/>
</dbReference>
<keyword evidence="8" id="KW-0560">Oxidoreductase</keyword>
<dbReference type="Proteomes" id="UP000807353">
    <property type="component" value="Unassembled WGS sequence"/>
</dbReference>
<comment type="subcellular location">
    <subcellularLocation>
        <location evidence="3">Secreted</location>
    </subcellularLocation>
</comment>
<dbReference type="Gene3D" id="2.60.40.420">
    <property type="entry name" value="Cupredoxins - blue copper proteins"/>
    <property type="match status" value="3"/>
</dbReference>
<dbReference type="GO" id="GO:0005507">
    <property type="term" value="F:copper ion binding"/>
    <property type="evidence" value="ECO:0007669"/>
    <property type="project" value="InterPro"/>
</dbReference>
<evidence type="ECO:0000256" key="7">
    <source>
        <dbReference type="ARBA" id="ARBA00022723"/>
    </source>
</evidence>
<evidence type="ECO:0000313" key="13">
    <source>
        <dbReference type="Proteomes" id="UP000807353"/>
    </source>
</evidence>
<evidence type="ECO:0000256" key="2">
    <source>
        <dbReference type="ARBA" id="ARBA00001935"/>
    </source>
</evidence>
<comment type="catalytic activity">
    <reaction evidence="1">
        <text>4 hydroquinone + O2 = 4 benzosemiquinone + 2 H2O</text>
        <dbReference type="Rhea" id="RHEA:11276"/>
        <dbReference type="ChEBI" id="CHEBI:15377"/>
        <dbReference type="ChEBI" id="CHEBI:15379"/>
        <dbReference type="ChEBI" id="CHEBI:17594"/>
        <dbReference type="ChEBI" id="CHEBI:17977"/>
        <dbReference type="EC" id="1.10.3.2"/>
    </reaction>
</comment>
<sequence>MRKGIELFRGNPNRGLYKSRSLLHPAHPLIAILCSSPYPVKKMYQGFPTSRFLAFACILSSALAENRKYELKLTNEFIQPDGFNRSAVLSNRQFPAPLISLHKHDQLQVNVVNRLTDISMAQGTSIHWHGLFQHKAASQDGVAWVTQCPISPGEDFQYNFNVGEQTGTYWYHSHIATQYCDGLRLHLPSPLGFQAFENPQSTVINGLGRLPHGPKSPLAVVGVNFGLRYRFRAINTACISSFNFSIDHHKLIVIEADGVETHPVEADVVSIFPGQRLSVVVQANQKIDNYWIRAVPDFVGILPNNETGVDAAILRYRGSKLVEPRTVQENTRLLREQDLVPLISANLGSRTPDVSITLNIGADFEHNLFLINDKVYTPPPIPVLLQIMNGSVEPFSIMPTGSVIVLPRNKLIAVTVPGGSVFAPHAFHLHGHAFEVIRSADSTTMNTKNPPIRDVASSAHGMIFGSEGVVVPHRDSD</sequence>
<dbReference type="PANTHER" id="PTHR11709">
    <property type="entry name" value="MULTI-COPPER OXIDASE"/>
    <property type="match status" value="1"/>
</dbReference>
<evidence type="ECO:0000256" key="5">
    <source>
        <dbReference type="ARBA" id="ARBA00012297"/>
    </source>
</evidence>
<proteinExistence type="inferred from homology"/>
<evidence type="ECO:0000256" key="6">
    <source>
        <dbReference type="ARBA" id="ARBA00022525"/>
    </source>
</evidence>
<dbReference type="EC" id="1.10.3.2" evidence="5"/>
<accession>A0A9P6CDY0</accession>
<feature type="domain" description="Plastocyanin-like" evidence="10">
    <location>
        <begin position="170"/>
        <end position="319"/>
    </location>
</feature>
<keyword evidence="9" id="KW-0186">Copper</keyword>
<evidence type="ECO:0000256" key="8">
    <source>
        <dbReference type="ARBA" id="ARBA00023002"/>
    </source>
</evidence>
<keyword evidence="13" id="KW-1185">Reference proteome</keyword>
<evidence type="ECO:0000313" key="12">
    <source>
        <dbReference type="EMBL" id="KAF9462321.1"/>
    </source>
</evidence>
<comment type="cofactor">
    <cofactor evidence="2">
        <name>Cu cation</name>
        <dbReference type="ChEBI" id="CHEBI:23378"/>
    </cofactor>
</comment>
<dbReference type="SUPFAM" id="SSF49503">
    <property type="entry name" value="Cupredoxins"/>
    <property type="match status" value="3"/>
</dbReference>